<evidence type="ECO:0000256" key="10">
    <source>
        <dbReference type="ARBA" id="ARBA00047899"/>
    </source>
</evidence>
<keyword evidence="4 13" id="KW-0723">Serine/threonine-protein kinase</keyword>
<evidence type="ECO:0000313" key="16">
    <source>
        <dbReference type="EMBL" id="GMH13798.1"/>
    </source>
</evidence>
<dbReference type="PANTHER" id="PTHR43895:SF65">
    <property type="entry name" value="CBL-INTERACTING PROTEIN KINASE 21"/>
    <property type="match status" value="1"/>
</dbReference>
<evidence type="ECO:0000256" key="13">
    <source>
        <dbReference type="RuleBase" id="RU000304"/>
    </source>
</evidence>
<comment type="catalytic activity">
    <reaction evidence="11">
        <text>L-seryl-[protein] + ATP = O-phospho-L-seryl-[protein] + ADP + H(+)</text>
        <dbReference type="Rhea" id="RHEA:17989"/>
        <dbReference type="Rhea" id="RHEA-COMP:9863"/>
        <dbReference type="Rhea" id="RHEA-COMP:11604"/>
        <dbReference type="ChEBI" id="CHEBI:15378"/>
        <dbReference type="ChEBI" id="CHEBI:29999"/>
        <dbReference type="ChEBI" id="CHEBI:30616"/>
        <dbReference type="ChEBI" id="CHEBI:83421"/>
        <dbReference type="ChEBI" id="CHEBI:456216"/>
        <dbReference type="EC" id="2.7.11.1"/>
    </reaction>
</comment>
<dbReference type="InterPro" id="IPR018451">
    <property type="entry name" value="NAF/FISL_domain"/>
</dbReference>
<evidence type="ECO:0000256" key="5">
    <source>
        <dbReference type="ARBA" id="ARBA00022679"/>
    </source>
</evidence>
<dbReference type="InterPro" id="IPR011009">
    <property type="entry name" value="Kinase-like_dom_sf"/>
</dbReference>
<dbReference type="FunFam" id="3.30.200.20:FF:000096">
    <property type="entry name" value="Non-specific serine/threonine protein kinase"/>
    <property type="match status" value="1"/>
</dbReference>
<evidence type="ECO:0000259" key="15">
    <source>
        <dbReference type="PROSITE" id="PS50816"/>
    </source>
</evidence>
<evidence type="ECO:0000256" key="8">
    <source>
        <dbReference type="ARBA" id="ARBA00022840"/>
    </source>
</evidence>
<evidence type="ECO:0000256" key="11">
    <source>
        <dbReference type="ARBA" id="ARBA00048679"/>
    </source>
</evidence>
<protein>
    <recommendedName>
        <fullName evidence="3">non-specific serine/threonine protein kinase</fullName>
        <ecNumber evidence="3">2.7.11.1</ecNumber>
    </recommendedName>
</protein>
<dbReference type="EMBL" id="BSYO01000013">
    <property type="protein sequence ID" value="GMH13798.1"/>
    <property type="molecule type" value="Genomic_DNA"/>
</dbReference>
<dbReference type="Gene3D" id="1.10.510.10">
    <property type="entry name" value="Transferase(Phosphotransferase) domain 1"/>
    <property type="match status" value="1"/>
</dbReference>
<accession>A0AAD3XQV7</accession>
<dbReference type="InterPro" id="IPR000719">
    <property type="entry name" value="Prot_kinase_dom"/>
</dbReference>
<comment type="catalytic activity">
    <reaction evidence="10">
        <text>L-threonyl-[protein] + ATP = O-phospho-L-threonyl-[protein] + ADP + H(+)</text>
        <dbReference type="Rhea" id="RHEA:46608"/>
        <dbReference type="Rhea" id="RHEA-COMP:11060"/>
        <dbReference type="Rhea" id="RHEA-COMP:11605"/>
        <dbReference type="ChEBI" id="CHEBI:15378"/>
        <dbReference type="ChEBI" id="CHEBI:30013"/>
        <dbReference type="ChEBI" id="CHEBI:30616"/>
        <dbReference type="ChEBI" id="CHEBI:61977"/>
        <dbReference type="ChEBI" id="CHEBI:456216"/>
        <dbReference type="EC" id="2.7.11.1"/>
    </reaction>
</comment>
<dbReference type="FunFam" id="1.10.510.10:FF:000279">
    <property type="entry name" value="Non-specific serine/threonine protein kinase"/>
    <property type="match status" value="1"/>
</dbReference>
<evidence type="ECO:0000313" key="17">
    <source>
        <dbReference type="Proteomes" id="UP001279734"/>
    </source>
</evidence>
<dbReference type="EC" id="2.7.11.1" evidence="3"/>
<evidence type="ECO:0000256" key="12">
    <source>
        <dbReference type="PROSITE-ProRule" id="PRU10141"/>
    </source>
</evidence>
<dbReference type="PROSITE" id="PS00107">
    <property type="entry name" value="PROTEIN_KINASE_ATP"/>
    <property type="match status" value="1"/>
</dbReference>
<dbReference type="InterPro" id="IPR017441">
    <property type="entry name" value="Protein_kinase_ATP_BS"/>
</dbReference>
<name>A0AAD3XQV7_NEPGR</name>
<dbReference type="Pfam" id="PF00069">
    <property type="entry name" value="Pkinase"/>
    <property type="match status" value="1"/>
</dbReference>
<keyword evidence="5" id="KW-0808">Transferase</keyword>
<keyword evidence="7" id="KW-0418">Kinase</keyword>
<dbReference type="InterPro" id="IPR004041">
    <property type="entry name" value="NAF_dom"/>
</dbReference>
<evidence type="ECO:0000256" key="7">
    <source>
        <dbReference type="ARBA" id="ARBA00022777"/>
    </source>
</evidence>
<proteinExistence type="inferred from homology"/>
<dbReference type="GO" id="GO:0005524">
    <property type="term" value="F:ATP binding"/>
    <property type="evidence" value="ECO:0007669"/>
    <property type="project" value="UniProtKB-UniRule"/>
</dbReference>
<dbReference type="FunFam" id="3.30.310.80:FF:000005">
    <property type="entry name" value="Non-specific serine/threonine protein kinase"/>
    <property type="match status" value="1"/>
</dbReference>
<dbReference type="SMART" id="SM00220">
    <property type="entry name" value="S_TKc"/>
    <property type="match status" value="1"/>
</dbReference>
<dbReference type="InterPro" id="IPR008271">
    <property type="entry name" value="Ser/Thr_kinase_AS"/>
</dbReference>
<dbReference type="Gene3D" id="3.30.310.80">
    <property type="entry name" value="Kinase associated domain 1, KA1"/>
    <property type="match status" value="1"/>
</dbReference>
<dbReference type="CDD" id="cd12195">
    <property type="entry name" value="CIPK_C"/>
    <property type="match status" value="1"/>
</dbReference>
<evidence type="ECO:0000256" key="1">
    <source>
        <dbReference type="ARBA" id="ARBA00001936"/>
    </source>
</evidence>
<dbReference type="AlphaFoldDB" id="A0AAD3XQV7"/>
<keyword evidence="9" id="KW-0464">Manganese</keyword>
<evidence type="ECO:0000256" key="6">
    <source>
        <dbReference type="ARBA" id="ARBA00022741"/>
    </source>
</evidence>
<sequence length="467" mass="52355">MAIGFPGNIGKYKLGRTIGEGSFAKVKLAKNVVNGQTVAIKITDKRMVIENNLIRQVLREIRTMKLLNHPNIVRIHEVIASKTKIYIVMEHVSGGQLSDKLSYAKRLSESEARKYFQQLIDAVEYCHCRGVYHRDLKPQNLLLDSKGNLKISDFGLSALQKPGTLLSTACGSPSYVAPELLRNKGYEGATADVWACGVILFELLAGHLPFNDRSLINLYKKILKAEYTCPEWFTAGQKKLIARMFDTNPITRITVPEIIEDEWFQMNYKPAVRLTFDGKATPDDVSAAFELVEENVAGKSIPKTPGFINAFKLIAMSHDLDLSRLFEEKDEDKHRIMLSSKHTIRETLERVEAAARDACLSVERMNNCKIKMHPMMKTKGSRSCVDLLAEVIEVAPTDCVIEISKSAGERGIYDEFCKSLSNVLEGPSKHLQWQLSKDDSMVYTNIQVAGSLDKLDTSNELRGYSSS</sequence>
<dbReference type="Pfam" id="PF03822">
    <property type="entry name" value="NAF"/>
    <property type="match status" value="1"/>
</dbReference>
<dbReference type="Proteomes" id="UP001279734">
    <property type="component" value="Unassembled WGS sequence"/>
</dbReference>
<dbReference type="SUPFAM" id="SSF56112">
    <property type="entry name" value="Protein kinase-like (PK-like)"/>
    <property type="match status" value="1"/>
</dbReference>
<keyword evidence="8 12" id="KW-0067">ATP-binding</keyword>
<dbReference type="PANTHER" id="PTHR43895">
    <property type="entry name" value="CALCIUM/CALMODULIN-DEPENDENT PROTEIN KINASE KINASE-RELATED"/>
    <property type="match status" value="1"/>
</dbReference>
<evidence type="ECO:0000256" key="3">
    <source>
        <dbReference type="ARBA" id="ARBA00012513"/>
    </source>
</evidence>
<comment type="similarity">
    <text evidence="2">Belongs to the protein kinase superfamily. CAMK Ser/Thr protein kinase family. SNF1 subfamily.</text>
</comment>
<evidence type="ECO:0000256" key="4">
    <source>
        <dbReference type="ARBA" id="ARBA00022527"/>
    </source>
</evidence>
<comment type="cofactor">
    <cofactor evidence="1">
        <name>Mn(2+)</name>
        <dbReference type="ChEBI" id="CHEBI:29035"/>
    </cofactor>
</comment>
<feature type="domain" description="Protein kinase" evidence="14">
    <location>
        <begin position="12"/>
        <end position="264"/>
    </location>
</feature>
<gene>
    <name evidence="16" type="ORF">Nepgr_015639</name>
</gene>
<comment type="caution">
    <text evidence="16">The sequence shown here is derived from an EMBL/GenBank/DDBJ whole genome shotgun (WGS) entry which is preliminary data.</text>
</comment>
<evidence type="ECO:0000256" key="2">
    <source>
        <dbReference type="ARBA" id="ARBA00006234"/>
    </source>
</evidence>
<dbReference type="PROSITE" id="PS50011">
    <property type="entry name" value="PROTEIN_KINASE_DOM"/>
    <property type="match status" value="1"/>
</dbReference>
<keyword evidence="6 12" id="KW-0547">Nucleotide-binding</keyword>
<dbReference type="PROSITE" id="PS00108">
    <property type="entry name" value="PROTEIN_KINASE_ST"/>
    <property type="match status" value="1"/>
</dbReference>
<evidence type="ECO:0000256" key="9">
    <source>
        <dbReference type="ARBA" id="ARBA00023211"/>
    </source>
</evidence>
<reference evidence="16" key="1">
    <citation type="submission" date="2023-05" db="EMBL/GenBank/DDBJ databases">
        <title>Nepenthes gracilis genome sequencing.</title>
        <authorList>
            <person name="Fukushima K."/>
        </authorList>
    </citation>
    <scope>NUCLEOTIDE SEQUENCE</scope>
    <source>
        <strain evidence="16">SING2019-196</strain>
    </source>
</reference>
<dbReference type="GO" id="GO:0007165">
    <property type="term" value="P:signal transduction"/>
    <property type="evidence" value="ECO:0007669"/>
    <property type="project" value="InterPro"/>
</dbReference>
<organism evidence="16 17">
    <name type="scientific">Nepenthes gracilis</name>
    <name type="common">Slender pitcher plant</name>
    <dbReference type="NCBI Taxonomy" id="150966"/>
    <lineage>
        <taxon>Eukaryota</taxon>
        <taxon>Viridiplantae</taxon>
        <taxon>Streptophyta</taxon>
        <taxon>Embryophyta</taxon>
        <taxon>Tracheophyta</taxon>
        <taxon>Spermatophyta</taxon>
        <taxon>Magnoliopsida</taxon>
        <taxon>eudicotyledons</taxon>
        <taxon>Gunneridae</taxon>
        <taxon>Pentapetalae</taxon>
        <taxon>Caryophyllales</taxon>
        <taxon>Nepenthaceae</taxon>
        <taxon>Nepenthes</taxon>
    </lineage>
</organism>
<feature type="binding site" evidence="12">
    <location>
        <position position="41"/>
    </location>
    <ligand>
        <name>ATP</name>
        <dbReference type="ChEBI" id="CHEBI:30616"/>
    </ligand>
</feature>
<dbReference type="GO" id="GO:0004674">
    <property type="term" value="F:protein serine/threonine kinase activity"/>
    <property type="evidence" value="ECO:0007669"/>
    <property type="project" value="UniProtKB-KW"/>
</dbReference>
<feature type="domain" description="NAF" evidence="15">
    <location>
        <begin position="303"/>
        <end position="327"/>
    </location>
</feature>
<evidence type="ECO:0000259" key="14">
    <source>
        <dbReference type="PROSITE" id="PS50011"/>
    </source>
</evidence>
<keyword evidence="17" id="KW-1185">Reference proteome</keyword>
<dbReference type="PROSITE" id="PS50816">
    <property type="entry name" value="NAF"/>
    <property type="match status" value="1"/>
</dbReference>